<comment type="similarity">
    <text evidence="2">Belongs to the CWC25 family.</text>
</comment>
<keyword evidence="3" id="KW-0507">mRNA processing</keyword>
<dbReference type="FunCoup" id="A0A3P7FY69">
    <property type="interactions" value="1676"/>
</dbReference>
<feature type="compositionally biased region" description="Basic and acidic residues" evidence="8">
    <location>
        <begin position="182"/>
        <end position="197"/>
    </location>
</feature>
<dbReference type="EMBL" id="UYWW01005328">
    <property type="protein sequence ID" value="VDM14075.1"/>
    <property type="molecule type" value="Genomic_DNA"/>
</dbReference>
<keyword evidence="10" id="KW-1185">Reference proteome</keyword>
<keyword evidence="5" id="KW-0175">Coiled coil</keyword>
<keyword evidence="7" id="KW-0539">Nucleus</keyword>
<proteinExistence type="inferred from homology"/>
<keyword evidence="4" id="KW-0747">Spliceosome</keyword>
<feature type="region of interest" description="Disordered" evidence="8">
    <location>
        <begin position="118"/>
        <end position="230"/>
    </location>
</feature>
<dbReference type="InParanoid" id="A0A3P7FY69"/>
<accession>A0A3P7FY69</accession>
<evidence type="ECO:0000256" key="1">
    <source>
        <dbReference type="ARBA" id="ARBA00004123"/>
    </source>
</evidence>
<evidence type="ECO:0000256" key="8">
    <source>
        <dbReference type="SAM" id="MobiDB-lite"/>
    </source>
</evidence>
<dbReference type="AlphaFoldDB" id="A0A3P7FY69"/>
<evidence type="ECO:0000256" key="4">
    <source>
        <dbReference type="ARBA" id="ARBA00022728"/>
    </source>
</evidence>
<feature type="compositionally biased region" description="Basic and acidic residues" evidence="8">
    <location>
        <begin position="300"/>
        <end position="312"/>
    </location>
</feature>
<dbReference type="PANTHER" id="PTHR16196:SF0">
    <property type="entry name" value="PRE-MRNA-SPLICING FACTOR CWC25 HOMOLOG"/>
    <property type="match status" value="1"/>
</dbReference>
<dbReference type="Pfam" id="PF12542">
    <property type="entry name" value="CWC25"/>
    <property type="match status" value="1"/>
</dbReference>
<feature type="compositionally biased region" description="Polar residues" evidence="8">
    <location>
        <begin position="324"/>
        <end position="334"/>
    </location>
</feature>
<feature type="compositionally biased region" description="Basic residues" evidence="8">
    <location>
        <begin position="120"/>
        <end position="130"/>
    </location>
</feature>
<evidence type="ECO:0000256" key="2">
    <source>
        <dbReference type="ARBA" id="ARBA00006695"/>
    </source>
</evidence>
<feature type="compositionally biased region" description="Basic and acidic residues" evidence="8">
    <location>
        <begin position="214"/>
        <end position="230"/>
    </location>
</feature>
<comment type="subcellular location">
    <subcellularLocation>
        <location evidence="1">Nucleus</location>
    </subcellularLocation>
</comment>
<name>A0A3P7FY69_WUCBA</name>
<dbReference type="GO" id="GO:0005684">
    <property type="term" value="C:U2-type spliceosomal complex"/>
    <property type="evidence" value="ECO:0007669"/>
    <property type="project" value="TreeGrafter"/>
</dbReference>
<reference evidence="9 10" key="1">
    <citation type="submission" date="2018-11" db="EMBL/GenBank/DDBJ databases">
        <authorList>
            <consortium name="Pathogen Informatics"/>
        </authorList>
    </citation>
    <scope>NUCLEOTIDE SEQUENCE [LARGE SCALE GENOMIC DNA]</scope>
</reference>
<gene>
    <name evidence="9" type="ORF">WBA_LOCUS7461</name>
</gene>
<feature type="compositionally biased region" description="Basic and acidic residues" evidence="8">
    <location>
        <begin position="131"/>
        <end position="160"/>
    </location>
</feature>
<dbReference type="InterPro" id="IPR022209">
    <property type="entry name" value="CWC25"/>
</dbReference>
<dbReference type="OMA" id="NAMSENF"/>
<evidence type="ECO:0000313" key="10">
    <source>
        <dbReference type="Proteomes" id="UP000270924"/>
    </source>
</evidence>
<evidence type="ECO:0000256" key="6">
    <source>
        <dbReference type="ARBA" id="ARBA00023187"/>
    </source>
</evidence>
<evidence type="ECO:0000313" key="9">
    <source>
        <dbReference type="EMBL" id="VDM14075.1"/>
    </source>
</evidence>
<keyword evidence="6" id="KW-0508">mRNA splicing</keyword>
<evidence type="ECO:0000256" key="5">
    <source>
        <dbReference type="ARBA" id="ARBA00023054"/>
    </source>
</evidence>
<dbReference type="InterPro" id="IPR051376">
    <property type="entry name" value="CWC25_splicing_factor"/>
</dbReference>
<dbReference type="PANTHER" id="PTHR16196">
    <property type="entry name" value="CELL CYCLE CONTROL PROTEIN CWF25"/>
    <property type="match status" value="1"/>
</dbReference>
<feature type="compositionally biased region" description="Polar residues" evidence="8">
    <location>
        <begin position="162"/>
        <end position="171"/>
    </location>
</feature>
<organism evidence="9 10">
    <name type="scientific">Wuchereria bancrofti</name>
    <dbReference type="NCBI Taxonomy" id="6293"/>
    <lineage>
        <taxon>Eukaryota</taxon>
        <taxon>Metazoa</taxon>
        <taxon>Ecdysozoa</taxon>
        <taxon>Nematoda</taxon>
        <taxon>Chromadorea</taxon>
        <taxon>Rhabditida</taxon>
        <taxon>Spirurina</taxon>
        <taxon>Spiruromorpha</taxon>
        <taxon>Filarioidea</taxon>
        <taxon>Onchocercidae</taxon>
        <taxon>Wuchereria</taxon>
    </lineage>
</organism>
<evidence type="ECO:0000256" key="7">
    <source>
        <dbReference type="ARBA" id="ARBA00023242"/>
    </source>
</evidence>
<feature type="region of interest" description="Disordered" evidence="8">
    <location>
        <begin position="298"/>
        <end position="356"/>
    </location>
</feature>
<evidence type="ECO:0000256" key="3">
    <source>
        <dbReference type="ARBA" id="ARBA00022664"/>
    </source>
</evidence>
<dbReference type="OrthoDB" id="21123at2759"/>
<dbReference type="Proteomes" id="UP000270924">
    <property type="component" value="Unassembled WGS sequence"/>
</dbReference>
<sequence length="356" mass="42041">MAEKGKDDRQLAWIYEGTKSLVNREDYLLGKRVDKNFELYSDAVIKEKESGIEAVEKPQRCVSGASTSKISNLEVDIVRTEDPLVAIKVREERIWQEKMENPLVQLKMQKLMRKVMEKREKKRLKKLKKLEKKERKLKHSTECGDKVDHTEKNGQHRVGSEKYTTVSSLSPEPTKVGSTDDFQEKRERKHLQKDSHIPPHLRPKYSSSSESDDREDKSNEADKKSQKERYGLMKIGKYEVRKQEEVDNPYKALPKKQIETYKKSERRQLTEEEMEMKRKEMLENANWRDEVRTKNIKRNALRDEEENRRNEGKTANFIRPMLNSAASTMTVEQQLRSHRRGLQRTSGFTEQKFVKR</sequence>
<dbReference type="GO" id="GO:0000398">
    <property type="term" value="P:mRNA splicing, via spliceosome"/>
    <property type="evidence" value="ECO:0007669"/>
    <property type="project" value="TreeGrafter"/>
</dbReference>
<protein>
    <submittedName>
        <fullName evidence="9">Uncharacterized protein</fullName>
    </submittedName>
</protein>